<accession>A0A9W8KX03</accession>
<feature type="disulfide bond" evidence="8">
    <location>
        <begin position="113"/>
        <end position="118"/>
    </location>
</feature>
<protein>
    <recommendedName>
        <fullName evidence="11">Peptidase A1 domain-containing protein</fullName>
    </recommendedName>
</protein>
<keyword evidence="5" id="KW-0865">Zymogen</keyword>
<dbReference type="PANTHER" id="PTHR47966">
    <property type="entry name" value="BETA-SITE APP-CLEAVING ENZYME, ISOFORM A-RELATED"/>
    <property type="match status" value="1"/>
</dbReference>
<evidence type="ECO:0000313" key="13">
    <source>
        <dbReference type="Proteomes" id="UP001151518"/>
    </source>
</evidence>
<evidence type="ECO:0000259" key="11">
    <source>
        <dbReference type="PROSITE" id="PS51767"/>
    </source>
</evidence>
<dbReference type="InterPro" id="IPR001969">
    <property type="entry name" value="Aspartic_peptidase_AS"/>
</dbReference>
<evidence type="ECO:0000256" key="9">
    <source>
        <dbReference type="RuleBase" id="RU000454"/>
    </source>
</evidence>
<dbReference type="InterPro" id="IPR001461">
    <property type="entry name" value="Aspartic_peptidase_A1"/>
</dbReference>
<dbReference type="InterPro" id="IPR033121">
    <property type="entry name" value="PEPTIDASE_A1"/>
</dbReference>
<feature type="active site" evidence="7">
    <location>
        <position position="321"/>
    </location>
</feature>
<dbReference type="CDD" id="cd05471">
    <property type="entry name" value="pepsin_like"/>
    <property type="match status" value="1"/>
</dbReference>
<feature type="disulfide bond" evidence="8">
    <location>
        <begin position="352"/>
        <end position="394"/>
    </location>
</feature>
<evidence type="ECO:0000256" key="6">
    <source>
        <dbReference type="ARBA" id="ARBA00023157"/>
    </source>
</evidence>
<dbReference type="PROSITE" id="PS51767">
    <property type="entry name" value="PEPTIDASE_A1"/>
    <property type="match status" value="1"/>
</dbReference>
<keyword evidence="3 9" id="KW-0064">Aspartyl protease</keyword>
<evidence type="ECO:0000256" key="3">
    <source>
        <dbReference type="ARBA" id="ARBA00022750"/>
    </source>
</evidence>
<dbReference type="OrthoDB" id="15189at2759"/>
<proteinExistence type="inferred from homology"/>
<comment type="similarity">
    <text evidence="1 9">Belongs to the peptidase A1 family.</text>
</comment>
<gene>
    <name evidence="12" type="ORF">GGI25_002978</name>
</gene>
<dbReference type="InterPro" id="IPR034164">
    <property type="entry name" value="Pepsin-like_dom"/>
</dbReference>
<reference evidence="12" key="1">
    <citation type="submission" date="2022-07" db="EMBL/GenBank/DDBJ databases">
        <title>Phylogenomic reconstructions and comparative analyses of Kickxellomycotina fungi.</title>
        <authorList>
            <person name="Reynolds N.K."/>
            <person name="Stajich J.E."/>
            <person name="Barry K."/>
            <person name="Grigoriev I.V."/>
            <person name="Crous P."/>
            <person name="Smith M.E."/>
        </authorList>
    </citation>
    <scope>NUCLEOTIDE SEQUENCE</scope>
    <source>
        <strain evidence="12">NRRL 3115</strain>
    </source>
</reference>
<organism evidence="12 13">
    <name type="scientific">Coemansia spiralis</name>
    <dbReference type="NCBI Taxonomy" id="417178"/>
    <lineage>
        <taxon>Eukaryota</taxon>
        <taxon>Fungi</taxon>
        <taxon>Fungi incertae sedis</taxon>
        <taxon>Zoopagomycota</taxon>
        <taxon>Kickxellomycotina</taxon>
        <taxon>Kickxellomycetes</taxon>
        <taxon>Kickxellales</taxon>
        <taxon>Kickxellaceae</taxon>
        <taxon>Coemansia</taxon>
    </lineage>
</organism>
<evidence type="ECO:0000256" key="5">
    <source>
        <dbReference type="ARBA" id="ARBA00023145"/>
    </source>
</evidence>
<keyword evidence="4 9" id="KW-0378">Hydrolase</keyword>
<keyword evidence="10" id="KW-0732">Signal</keyword>
<dbReference type="GO" id="GO:0006508">
    <property type="term" value="P:proteolysis"/>
    <property type="evidence" value="ECO:0007669"/>
    <property type="project" value="UniProtKB-KW"/>
</dbReference>
<evidence type="ECO:0000256" key="8">
    <source>
        <dbReference type="PIRSR" id="PIRSR601461-2"/>
    </source>
</evidence>
<dbReference type="Proteomes" id="UP001151518">
    <property type="component" value="Unassembled WGS sequence"/>
</dbReference>
<dbReference type="GO" id="GO:0004190">
    <property type="term" value="F:aspartic-type endopeptidase activity"/>
    <property type="evidence" value="ECO:0007669"/>
    <property type="project" value="UniProtKB-KW"/>
</dbReference>
<evidence type="ECO:0000256" key="4">
    <source>
        <dbReference type="ARBA" id="ARBA00022801"/>
    </source>
</evidence>
<dbReference type="SUPFAM" id="SSF50630">
    <property type="entry name" value="Acid proteases"/>
    <property type="match status" value="1"/>
</dbReference>
<evidence type="ECO:0000256" key="2">
    <source>
        <dbReference type="ARBA" id="ARBA00022670"/>
    </source>
</evidence>
<feature type="domain" description="Peptidase A1" evidence="11">
    <location>
        <begin position="82"/>
        <end position="431"/>
    </location>
</feature>
<dbReference type="PANTHER" id="PTHR47966:SF51">
    <property type="entry name" value="BETA-SITE APP-CLEAVING ENZYME, ISOFORM A-RELATED"/>
    <property type="match status" value="1"/>
</dbReference>
<keyword evidence="2 9" id="KW-0645">Protease</keyword>
<evidence type="ECO:0000256" key="1">
    <source>
        <dbReference type="ARBA" id="ARBA00007447"/>
    </source>
</evidence>
<dbReference type="PRINTS" id="PR00792">
    <property type="entry name" value="PEPSIN"/>
</dbReference>
<dbReference type="EMBL" id="JANBTW010000029">
    <property type="protein sequence ID" value="KAJ2677733.1"/>
    <property type="molecule type" value="Genomic_DNA"/>
</dbReference>
<evidence type="ECO:0000256" key="7">
    <source>
        <dbReference type="PIRSR" id="PIRSR601461-1"/>
    </source>
</evidence>
<feature type="chain" id="PRO_5040820948" description="Peptidase A1 domain-containing protein" evidence="10">
    <location>
        <begin position="21"/>
        <end position="520"/>
    </location>
</feature>
<feature type="signal peptide" evidence="10">
    <location>
        <begin position="1"/>
        <end position="20"/>
    </location>
</feature>
<dbReference type="FunFam" id="2.40.70.10:FF:000008">
    <property type="entry name" value="Cathepsin D"/>
    <property type="match status" value="1"/>
</dbReference>
<evidence type="ECO:0000313" key="12">
    <source>
        <dbReference type="EMBL" id="KAJ2677733.1"/>
    </source>
</evidence>
<sequence length="520" mass="56909">MFPIAVLLVTLLALVRHVWAMNNGYTSINLQRGTIFVRHRSQVHRHALSKHAGFLAIAPEKMKYKRNASEVRLYNPTTTLFYAGHISLGNPPQRFLVNFDSGSADLWIPSSRCKSPACQLHEQFDSSISTTNKPRQIGRGRSQPSRISIEYGTGMVAIEPTQDVLKWGSISAQNVTFGEAVKMTPDFDAQFDGLFGMAFPSLSSPGMEPPFFTLARQNLLNANQFSFSLGDDGGRLDIGKHPSSADGTEISWIKLVQPHFWAVSINKIEVLTRRTTEINTLSADSNSSNAGYYQHQSRPQILRVPAGERLGLDIQGIGLFDSGTTTILCPHTMATYINRLIGASENGLHVDCSASITGPTFYFTIGGKTADDMHTVAIEPHQYILGDGNPGHGCMSAFQPGGPKNKWVLGLPFFANHTLTFDIDNGRIGFSQMQSISVNSDSQSNAILEENGMYASSKNNTNRNSSTSAARNIFKGNNVDNIDNAAISDDNSAATDYNITEFYVMLRISVVIIATMLLLS</sequence>
<name>A0A9W8KX03_9FUNG</name>
<dbReference type="AlphaFoldDB" id="A0A9W8KX03"/>
<dbReference type="InterPro" id="IPR021109">
    <property type="entry name" value="Peptidase_aspartic_dom_sf"/>
</dbReference>
<dbReference type="Pfam" id="PF00026">
    <property type="entry name" value="Asp"/>
    <property type="match status" value="2"/>
</dbReference>
<comment type="caution">
    <text evidence="12">The sequence shown here is derived from an EMBL/GenBank/DDBJ whole genome shotgun (WGS) entry which is preliminary data.</text>
</comment>
<dbReference type="PROSITE" id="PS00141">
    <property type="entry name" value="ASP_PROTEASE"/>
    <property type="match status" value="1"/>
</dbReference>
<evidence type="ECO:0000256" key="10">
    <source>
        <dbReference type="SAM" id="SignalP"/>
    </source>
</evidence>
<feature type="active site" evidence="7">
    <location>
        <position position="100"/>
    </location>
</feature>
<dbReference type="Gene3D" id="2.40.70.10">
    <property type="entry name" value="Acid Proteases"/>
    <property type="match status" value="2"/>
</dbReference>
<keyword evidence="6 8" id="KW-1015">Disulfide bond</keyword>